<protein>
    <submittedName>
        <fullName evidence="1">Uncharacterized protein</fullName>
    </submittedName>
</protein>
<evidence type="ECO:0000313" key="1">
    <source>
        <dbReference type="EMBL" id="SDP61667.1"/>
    </source>
</evidence>
<evidence type="ECO:0000313" key="2">
    <source>
        <dbReference type="Proteomes" id="UP000199159"/>
    </source>
</evidence>
<organism evidence="1 2">
    <name type="scientific">Litchfieldia salsa</name>
    <dbReference type="NCBI Taxonomy" id="930152"/>
    <lineage>
        <taxon>Bacteria</taxon>
        <taxon>Bacillati</taxon>
        <taxon>Bacillota</taxon>
        <taxon>Bacilli</taxon>
        <taxon>Bacillales</taxon>
        <taxon>Bacillaceae</taxon>
        <taxon>Litchfieldia</taxon>
    </lineage>
</organism>
<proteinExistence type="predicted"/>
<dbReference type="STRING" id="930152.SAMN05216565_104178"/>
<keyword evidence="2" id="KW-1185">Reference proteome</keyword>
<name>A0A1H0U5W0_9BACI</name>
<dbReference type="Proteomes" id="UP000199159">
    <property type="component" value="Unassembled WGS sequence"/>
</dbReference>
<gene>
    <name evidence="1" type="ORF">SAMN05216565_104178</name>
</gene>
<sequence>MNGNKKSGSACSATGRHKAKHVGNLVFRSDSTYDPEGLGAEARHQEKRKRLAQPRKLLEDPFFLSYNF</sequence>
<dbReference type="AlphaFoldDB" id="A0A1H0U5W0"/>
<accession>A0A1H0U5W0</accession>
<dbReference type="EMBL" id="FNJU01000004">
    <property type="protein sequence ID" value="SDP61667.1"/>
    <property type="molecule type" value="Genomic_DNA"/>
</dbReference>
<reference evidence="2" key="1">
    <citation type="submission" date="2016-10" db="EMBL/GenBank/DDBJ databases">
        <authorList>
            <person name="Varghese N."/>
            <person name="Submissions S."/>
        </authorList>
    </citation>
    <scope>NUCLEOTIDE SEQUENCE [LARGE SCALE GENOMIC DNA]</scope>
    <source>
        <strain evidence="2">IBRC-M10078</strain>
    </source>
</reference>